<dbReference type="EMBL" id="CP034458">
    <property type="protein sequence ID" value="QBM88155.1"/>
    <property type="molecule type" value="Genomic_DNA"/>
</dbReference>
<gene>
    <name evidence="3" type="ORF">METSCH_C01190</name>
</gene>
<keyword evidence="2" id="KW-0732">Signal</keyword>
<feature type="signal peptide" evidence="2">
    <location>
        <begin position="1"/>
        <end position="19"/>
    </location>
</feature>
<evidence type="ECO:0000313" key="3">
    <source>
        <dbReference type="EMBL" id="QBM88155.1"/>
    </source>
</evidence>
<feature type="compositionally biased region" description="Low complexity" evidence="1">
    <location>
        <begin position="188"/>
        <end position="199"/>
    </location>
</feature>
<dbReference type="Gene3D" id="2.60.120.1560">
    <property type="match status" value="1"/>
</dbReference>
<reference evidence="4" key="1">
    <citation type="submission" date="2019-03" db="EMBL/GenBank/DDBJ databases">
        <title>Snf2 controls pulcherriminic acid biosynthesis and connects pigmentation and antifungal activity of the yeast Metschnikowia pulcherrima.</title>
        <authorList>
            <person name="Gore-Lloyd D."/>
            <person name="Sumann I."/>
            <person name="Brachmann A.O."/>
            <person name="Schneeberger K."/>
            <person name="Ortiz-Merino R.A."/>
            <person name="Moreno-Beltran M."/>
            <person name="Schlaefli M."/>
            <person name="Kirner P."/>
            <person name="Santos Kron A."/>
            <person name="Wolfe K.H."/>
            <person name="Piel J."/>
            <person name="Ahrens C.H."/>
            <person name="Henk D."/>
            <person name="Freimoser F.M."/>
        </authorList>
    </citation>
    <scope>NUCLEOTIDE SEQUENCE [LARGE SCALE GENOMIC DNA]</scope>
    <source>
        <strain evidence="4">APC 1.2</strain>
    </source>
</reference>
<dbReference type="STRING" id="2163413.A0A4P6XNF8"/>
<name>A0A4P6XNF8_9ASCO</name>
<feature type="region of interest" description="Disordered" evidence="1">
    <location>
        <begin position="531"/>
        <end position="605"/>
    </location>
</feature>
<protein>
    <submittedName>
        <fullName evidence="3">Uncharacterized protein</fullName>
    </submittedName>
</protein>
<feature type="compositionally biased region" description="Basic and acidic residues" evidence="1">
    <location>
        <begin position="675"/>
        <end position="689"/>
    </location>
</feature>
<organism evidence="3 4">
    <name type="scientific">Metschnikowia aff. pulcherrima</name>
    <dbReference type="NCBI Taxonomy" id="2163413"/>
    <lineage>
        <taxon>Eukaryota</taxon>
        <taxon>Fungi</taxon>
        <taxon>Dikarya</taxon>
        <taxon>Ascomycota</taxon>
        <taxon>Saccharomycotina</taxon>
        <taxon>Pichiomycetes</taxon>
        <taxon>Metschnikowiaceae</taxon>
        <taxon>Metschnikowia</taxon>
    </lineage>
</organism>
<feature type="region of interest" description="Disordered" evidence="1">
    <location>
        <begin position="632"/>
        <end position="1148"/>
    </location>
</feature>
<feature type="compositionally biased region" description="Polar residues" evidence="1">
    <location>
        <begin position="894"/>
        <end position="908"/>
    </location>
</feature>
<feature type="compositionally biased region" description="Polar residues" evidence="1">
    <location>
        <begin position="632"/>
        <end position="647"/>
    </location>
</feature>
<evidence type="ECO:0000256" key="2">
    <source>
        <dbReference type="SAM" id="SignalP"/>
    </source>
</evidence>
<feature type="compositionally biased region" description="Low complexity" evidence="1">
    <location>
        <begin position="775"/>
        <end position="784"/>
    </location>
</feature>
<feature type="region of interest" description="Disordered" evidence="1">
    <location>
        <begin position="430"/>
        <end position="449"/>
    </location>
</feature>
<dbReference type="AlphaFoldDB" id="A0A4P6XNF8"/>
<feature type="compositionally biased region" description="Basic and acidic residues" evidence="1">
    <location>
        <begin position="911"/>
        <end position="936"/>
    </location>
</feature>
<keyword evidence="4" id="KW-1185">Reference proteome</keyword>
<feature type="chain" id="PRO_5020372021" evidence="2">
    <location>
        <begin position="20"/>
        <end position="1177"/>
    </location>
</feature>
<feature type="compositionally biased region" description="Basic and acidic residues" evidence="1">
    <location>
        <begin position="944"/>
        <end position="954"/>
    </location>
</feature>
<feature type="compositionally biased region" description="Gly residues" evidence="1">
    <location>
        <begin position="785"/>
        <end position="795"/>
    </location>
</feature>
<evidence type="ECO:0000313" key="4">
    <source>
        <dbReference type="Proteomes" id="UP000292447"/>
    </source>
</evidence>
<evidence type="ECO:0000256" key="1">
    <source>
        <dbReference type="SAM" id="MobiDB-lite"/>
    </source>
</evidence>
<dbReference type="Proteomes" id="UP000292447">
    <property type="component" value="Chromosome III"/>
</dbReference>
<feature type="compositionally biased region" description="Polar residues" evidence="1">
    <location>
        <begin position="561"/>
        <end position="586"/>
    </location>
</feature>
<accession>A0A4P6XNF8</accession>
<feature type="compositionally biased region" description="Polar residues" evidence="1">
    <location>
        <begin position="797"/>
        <end position="806"/>
    </location>
</feature>
<feature type="compositionally biased region" description="Low complexity" evidence="1">
    <location>
        <begin position="1020"/>
        <end position="1047"/>
    </location>
</feature>
<feature type="compositionally biased region" description="Low complexity" evidence="1">
    <location>
        <begin position="723"/>
        <end position="739"/>
    </location>
</feature>
<feature type="compositionally biased region" description="Low complexity" evidence="1">
    <location>
        <begin position="590"/>
        <end position="605"/>
    </location>
</feature>
<feature type="region of interest" description="Disordered" evidence="1">
    <location>
        <begin position="182"/>
        <end position="213"/>
    </location>
</feature>
<sequence length="1177" mass="120500">MRSYMKPSALAFCVAAAVGASMVSDESPECSVKLYDTPPPVACSYLRNPYLNLPEEPSIVNEGKDGLSVEVPAASDGYVYELTGFYQATETREYSFSISESTVATMQLGFQSRDTREFHELISTEVHSLSYERTTTFRMEKGETYPLRFAFCSDNGILPIYITEEGGETQEINTEIKQVTYEGRQEENGSGSSNNEENVSGGGDSEGNVSENGTKEEGVAQSDFGQEGAANNVSTASSSSEAQYYESEFYYTCYSAPKDEINNVSEETLVDVSELQVVLEGLSSEVETNSNTTRVDVPRVVEITGYCLAPSDGLYTIIMPSGLIASLQIGPATTSKEQLCTVSEEWRVLDTRLYAAAEFEFLREYYYPYRLVVLANEVDYRWDITQFDASGKEVDLLGIWNTASESCPIASPFSARTDGNDALSSNDTMQDTGMTGNLNETGSDAKPQTQGVSLKKTYAGFDCESFVSQRFVHTGGNGLGEEYIGTVADCNTRVGACTSVHAMTYAAIEYEELSSKTWTRVEENYEVVQASGGARKESGGSRKGHASGPGAAGKTEDEEISTFSGFSDGQTDSQDGNMQGNSSSGPAFSGNGTTLNGTNTTVFGNDTTLSGNRTITAGSTNVNQTDFQAYSGIAQDSSLDESGTLTSGEEKKADGMSGTEGTDGSHATTTPGEESETKESSGESLDGKHGQSGKDSPGAKSGKDGHDSSSISSGHGAGSMNAGSGQRGSSGESSSSLQGGSSGHGGSARQGPAGNAGRAGQDAGSRSESGHGTAPNGSSNRPNGSGSGSSGGGSGPQASSTPNQGNDYGRKSGSGANGAPNDGSGASRGHDSPNRPVSPSDTSSGKDGRPRPGTDTNSGSGEGKNNGGARGESTGAGKSPHDRTPKNGMPGLLSTASDGMTQGTTAPSSGDHPHKSGESKKPGDSYKPEKSGKPEKPAGSNESAKSDKSDKSNNTDRPSPTGQPGQGGRNGEAGQDSGAGKPSGHDTGSRPGHGQTGEGSPSLGKDSGKDTAHGSANSTSSAGHAAPGSGSQGQGISSKPGQSSGPGEQKAGPGDGKPGNHAGPDGKDKLGSHDGNSSVSGPGVQGRMGSDKNSTETSGSANKTGPKGVPYSDDLRGSNSRGVEGSGKPTSGPEAPKSGNSPGRGSTAAILSTYDGAGAKSTSALSFVVGLCLVLLF</sequence>
<feature type="compositionally biased region" description="Gly residues" evidence="1">
    <location>
        <begin position="860"/>
        <end position="870"/>
    </location>
</feature>
<proteinExistence type="predicted"/>